<organism evidence="2">
    <name type="scientific">hydrothermal vent metagenome</name>
    <dbReference type="NCBI Taxonomy" id="652676"/>
    <lineage>
        <taxon>unclassified sequences</taxon>
        <taxon>metagenomes</taxon>
        <taxon>ecological metagenomes</taxon>
    </lineage>
</organism>
<reference evidence="2" key="1">
    <citation type="submission" date="2018-06" db="EMBL/GenBank/DDBJ databases">
        <authorList>
            <person name="Zhirakovskaya E."/>
        </authorList>
    </citation>
    <scope>NUCLEOTIDE SEQUENCE</scope>
</reference>
<dbReference type="InterPro" id="IPR027417">
    <property type="entry name" value="P-loop_NTPase"/>
</dbReference>
<proteinExistence type="predicted"/>
<dbReference type="PANTHER" id="PTHR13696">
    <property type="entry name" value="P-LOOP CONTAINING NUCLEOSIDE TRIPHOSPHATE HYDROLASE"/>
    <property type="match status" value="1"/>
</dbReference>
<gene>
    <name evidence="2" type="ORF">MNBD_GAMMA08-1516</name>
</gene>
<dbReference type="PIRSF" id="PIRSF009320">
    <property type="entry name" value="Nuc_binding_HP_1000"/>
    <property type="match status" value="1"/>
</dbReference>
<dbReference type="SUPFAM" id="SSF52540">
    <property type="entry name" value="P-loop containing nucleoside triphosphate hydrolases"/>
    <property type="match status" value="1"/>
</dbReference>
<dbReference type="EMBL" id="UOFH01000206">
    <property type="protein sequence ID" value="VAW62100.1"/>
    <property type="molecule type" value="Genomic_DNA"/>
</dbReference>
<dbReference type="PANTHER" id="PTHR13696:SF96">
    <property type="entry name" value="COBQ_COBB_MIND_PARA NUCLEOTIDE BINDING DOMAIN-CONTAINING PROTEIN"/>
    <property type="match status" value="1"/>
</dbReference>
<dbReference type="CDD" id="cd02042">
    <property type="entry name" value="ParAB_family"/>
    <property type="match status" value="1"/>
</dbReference>
<feature type="domain" description="CobQ/CobB/MinD/ParA nucleotide binding" evidence="1">
    <location>
        <begin position="5"/>
        <end position="124"/>
    </location>
</feature>
<accession>A0A3B0XBW6</accession>
<dbReference type="Pfam" id="PF01656">
    <property type="entry name" value="CbiA"/>
    <property type="match status" value="1"/>
</dbReference>
<dbReference type="Gene3D" id="3.40.50.300">
    <property type="entry name" value="P-loop containing nucleotide triphosphate hydrolases"/>
    <property type="match status" value="1"/>
</dbReference>
<evidence type="ECO:0000313" key="2">
    <source>
        <dbReference type="EMBL" id="VAW62100.1"/>
    </source>
</evidence>
<evidence type="ECO:0000259" key="1">
    <source>
        <dbReference type="Pfam" id="PF01656"/>
    </source>
</evidence>
<dbReference type="InterPro" id="IPR002586">
    <property type="entry name" value="CobQ/CobB/MinD/ParA_Nub-bd_dom"/>
</dbReference>
<dbReference type="AlphaFoldDB" id="A0A3B0XBW6"/>
<protein>
    <submittedName>
        <fullName evidence="2">Chromosome (Plasmid) partitioning protein ParA</fullName>
    </submittedName>
</protein>
<sequence>MINLIANLKGGSGKSTIAFNLALWLKEQGKDVITFDLDPQGTLFDVAAVRKEELLEMLEVKTDVSEIENSSKIQILIDVGASNMNDMKRAINLADRIFIPVSPSQPDLWATQKFLKIVEESAKDKQPEMIAFINRADTHKLVKESDETELALKSLKNIVVIPHRLCQRTMFRRTLSEGMSINEIAPSSKSAVEFNLLASALFADEIN</sequence>
<dbReference type="InterPro" id="IPR050678">
    <property type="entry name" value="DNA_Partitioning_ATPase"/>
</dbReference>
<name>A0A3B0XBW6_9ZZZZ</name>